<proteinExistence type="predicted"/>
<accession>A0A4R3NW47</accession>
<comment type="caution">
    <text evidence="1">The sequence shown here is derived from an EMBL/GenBank/DDBJ whole genome shotgun (WGS) entry which is preliminary data.</text>
</comment>
<dbReference type="Proteomes" id="UP000295097">
    <property type="component" value="Unassembled WGS sequence"/>
</dbReference>
<evidence type="ECO:0000313" key="1">
    <source>
        <dbReference type="EMBL" id="TCT42759.1"/>
    </source>
</evidence>
<name>A0A4R3NW47_9HYPH</name>
<keyword evidence="2" id="KW-1185">Reference proteome</keyword>
<evidence type="ECO:0000313" key="2">
    <source>
        <dbReference type="Proteomes" id="UP000295097"/>
    </source>
</evidence>
<sequence length="53" mass="5854">MIIRMQSSSSTSEHISFFLRHSCHGAGYNADIASHSAGRSECLLQNHSYSEVL</sequence>
<gene>
    <name evidence="1" type="ORF">EDC90_100460</name>
</gene>
<reference evidence="1 2" key="1">
    <citation type="submission" date="2019-03" db="EMBL/GenBank/DDBJ databases">
        <title>Freshwater and sediment microbial communities from various areas in North America, analyzing microbe dynamics in response to fracking.</title>
        <authorList>
            <person name="Lamendella R."/>
        </authorList>
    </citation>
    <scope>NUCLEOTIDE SEQUENCE [LARGE SCALE GENOMIC DNA]</scope>
    <source>
        <strain evidence="1 2">175.2</strain>
    </source>
</reference>
<dbReference type="EMBL" id="SMAR01000004">
    <property type="protein sequence ID" value="TCT42759.1"/>
    <property type="molecule type" value="Genomic_DNA"/>
</dbReference>
<protein>
    <submittedName>
        <fullName evidence="1">Uncharacterized protein</fullName>
    </submittedName>
</protein>
<organism evidence="1 2">
    <name type="scientific">Martelella mediterranea</name>
    <dbReference type="NCBI Taxonomy" id="293089"/>
    <lineage>
        <taxon>Bacteria</taxon>
        <taxon>Pseudomonadati</taxon>
        <taxon>Pseudomonadota</taxon>
        <taxon>Alphaproteobacteria</taxon>
        <taxon>Hyphomicrobiales</taxon>
        <taxon>Aurantimonadaceae</taxon>
        <taxon>Martelella</taxon>
    </lineage>
</organism>
<dbReference type="AlphaFoldDB" id="A0A4R3NW47"/>